<feature type="compositionally biased region" description="Polar residues" evidence="1">
    <location>
        <begin position="46"/>
        <end position="55"/>
    </location>
</feature>
<dbReference type="AlphaFoldDB" id="A0A2T7E3U2"/>
<organism evidence="2 3">
    <name type="scientific">Panicum hallii var. hallii</name>
    <dbReference type="NCBI Taxonomy" id="1504633"/>
    <lineage>
        <taxon>Eukaryota</taxon>
        <taxon>Viridiplantae</taxon>
        <taxon>Streptophyta</taxon>
        <taxon>Embryophyta</taxon>
        <taxon>Tracheophyta</taxon>
        <taxon>Spermatophyta</taxon>
        <taxon>Magnoliopsida</taxon>
        <taxon>Liliopsida</taxon>
        <taxon>Poales</taxon>
        <taxon>Poaceae</taxon>
        <taxon>PACMAD clade</taxon>
        <taxon>Panicoideae</taxon>
        <taxon>Panicodae</taxon>
        <taxon>Paniceae</taxon>
        <taxon>Panicinae</taxon>
        <taxon>Panicum</taxon>
        <taxon>Panicum sect. Panicum</taxon>
    </lineage>
</organism>
<name>A0A2T7E3U2_9POAL</name>
<keyword evidence="3" id="KW-1185">Reference proteome</keyword>
<dbReference type="Proteomes" id="UP000244336">
    <property type="component" value="Chromosome 4"/>
</dbReference>
<evidence type="ECO:0000313" key="2">
    <source>
        <dbReference type="EMBL" id="PUZ62488.1"/>
    </source>
</evidence>
<gene>
    <name evidence="2" type="ORF">GQ55_4G362200</name>
</gene>
<accession>A0A2T7E3U2</accession>
<sequence>MGSDRRETQHSLRVYCYRRLHATSLLPLRERLRASDQSLAHAASRNPHSLSLRQNPPSPSTKIPPPLPSGSLAPTPVPNSSHGGFQICSIPLLKPPNQIYREGSNSSCHSHKFVHPKALCLRPKPSAAAHSLEEQEEEQLGKEIKEEDYICAAVQKGLKAGTFGSCIRGETPDEILSRIAYG</sequence>
<protein>
    <submittedName>
        <fullName evidence="2">Uncharacterized protein</fullName>
    </submittedName>
</protein>
<dbReference type="Gramene" id="PUZ62488">
    <property type="protein sequence ID" value="PUZ62488"/>
    <property type="gene ID" value="GQ55_4G362200"/>
</dbReference>
<feature type="compositionally biased region" description="Pro residues" evidence="1">
    <location>
        <begin position="56"/>
        <end position="68"/>
    </location>
</feature>
<feature type="region of interest" description="Disordered" evidence="1">
    <location>
        <begin position="37"/>
        <end position="78"/>
    </location>
</feature>
<proteinExistence type="predicted"/>
<reference evidence="2 3" key="1">
    <citation type="submission" date="2018-04" db="EMBL/GenBank/DDBJ databases">
        <title>WGS assembly of Panicum hallii var. hallii HAL2.</title>
        <authorList>
            <person name="Lovell J."/>
            <person name="Jenkins J."/>
            <person name="Lowry D."/>
            <person name="Mamidi S."/>
            <person name="Sreedasyam A."/>
            <person name="Weng X."/>
            <person name="Barry K."/>
            <person name="Bonette J."/>
            <person name="Campitelli B."/>
            <person name="Daum C."/>
            <person name="Gordon S."/>
            <person name="Gould B."/>
            <person name="Lipzen A."/>
            <person name="MacQueen A."/>
            <person name="Palacio-Mejia J."/>
            <person name="Plott C."/>
            <person name="Shakirov E."/>
            <person name="Shu S."/>
            <person name="Yoshinaga Y."/>
            <person name="Zane M."/>
            <person name="Rokhsar D."/>
            <person name="Grimwood J."/>
            <person name="Schmutz J."/>
            <person name="Juenger T."/>
        </authorList>
    </citation>
    <scope>NUCLEOTIDE SEQUENCE [LARGE SCALE GENOMIC DNA]</scope>
    <source>
        <strain evidence="3">cv. HAL2</strain>
    </source>
</reference>
<dbReference type="EMBL" id="CM009752">
    <property type="protein sequence ID" value="PUZ62488.1"/>
    <property type="molecule type" value="Genomic_DNA"/>
</dbReference>
<evidence type="ECO:0000313" key="3">
    <source>
        <dbReference type="Proteomes" id="UP000244336"/>
    </source>
</evidence>
<evidence type="ECO:0000256" key="1">
    <source>
        <dbReference type="SAM" id="MobiDB-lite"/>
    </source>
</evidence>